<gene>
    <name evidence="1" type="ORF">COW36_15245</name>
</gene>
<evidence type="ECO:0000313" key="2">
    <source>
        <dbReference type="Proteomes" id="UP000231019"/>
    </source>
</evidence>
<organism evidence="1 2">
    <name type="scientific">bacterium (Candidatus Blackallbacteria) CG17_big_fil_post_rev_8_21_14_2_50_48_46</name>
    <dbReference type="NCBI Taxonomy" id="2014261"/>
    <lineage>
        <taxon>Bacteria</taxon>
        <taxon>Candidatus Blackallbacteria</taxon>
    </lineage>
</organism>
<evidence type="ECO:0000313" key="1">
    <source>
        <dbReference type="EMBL" id="PIW16065.1"/>
    </source>
</evidence>
<dbReference type="PANTHER" id="PTHR42685:SF18">
    <property type="entry name" value="DIGERANYLGERANYLGLYCEROPHOSPHOLIPID REDUCTASE"/>
    <property type="match status" value="1"/>
</dbReference>
<dbReference type="InterPro" id="IPR036188">
    <property type="entry name" value="FAD/NAD-bd_sf"/>
</dbReference>
<proteinExistence type="predicted"/>
<protein>
    <recommendedName>
        <fullName evidence="3">FAD-binding domain-containing protein</fullName>
    </recommendedName>
</protein>
<comment type="caution">
    <text evidence="1">The sequence shown here is derived from an EMBL/GenBank/DDBJ whole genome shotgun (WGS) entry which is preliminary data.</text>
</comment>
<sequence>MKVDLIITGAGFSGVFCAAELARSGWNVLLLDSRPESELGKPYTSIMLDVDTFSKTGIARPQGDELLHLLDQFYAYSPSGRIKKPIDFSSLLVNGYLLLQRLLAQGKEHALKFVQAKVKAPLIENGAVVGVQTEDGQRFHAPLVIDASGTAQVLGLQLKAGGLALSHHPLTLETDYGLAYRRLCETGLPANELHIYFAVEGGYVWRSPNDIGLGLSYWLEKEEAEARLNHAIQTFDWKIGEVTAEAMGRVPVRYPLTNMVAPGFAAVGDAAFMINSVRGGGISAGLKGARILADVAHEVLSEKRYSQDRLWEYNLRYQREVGAQLAYQDAMRMILMNETSANMEFAFEKDIVTADDIRSSLGGKLLDFSPMQKLQKGLRGAANPGLLLRFNNKLHWAHDLFNHFKAYPETPLEYVQWEDHLHQIQEHLKQ</sequence>
<dbReference type="Pfam" id="PF04820">
    <property type="entry name" value="Trp_halogenase"/>
    <property type="match status" value="1"/>
</dbReference>
<accession>A0A2M7G2V1</accession>
<reference evidence="1 2" key="1">
    <citation type="submission" date="2017-09" db="EMBL/GenBank/DDBJ databases">
        <title>Depth-based differentiation of microbial function through sediment-hosted aquifers and enrichment of novel symbionts in the deep terrestrial subsurface.</title>
        <authorList>
            <person name="Probst A.J."/>
            <person name="Ladd B."/>
            <person name="Jarett J.K."/>
            <person name="Geller-Mcgrath D.E."/>
            <person name="Sieber C.M."/>
            <person name="Emerson J.B."/>
            <person name="Anantharaman K."/>
            <person name="Thomas B.C."/>
            <person name="Malmstrom R."/>
            <person name="Stieglmeier M."/>
            <person name="Klingl A."/>
            <person name="Woyke T."/>
            <person name="Ryan C.M."/>
            <person name="Banfield J.F."/>
        </authorList>
    </citation>
    <scope>NUCLEOTIDE SEQUENCE [LARGE SCALE GENOMIC DNA]</scope>
    <source>
        <strain evidence="1">CG17_big_fil_post_rev_8_21_14_2_50_48_46</strain>
    </source>
</reference>
<dbReference type="EMBL" id="PFFQ01000041">
    <property type="protein sequence ID" value="PIW16065.1"/>
    <property type="molecule type" value="Genomic_DNA"/>
</dbReference>
<dbReference type="GO" id="GO:0004497">
    <property type="term" value="F:monooxygenase activity"/>
    <property type="evidence" value="ECO:0007669"/>
    <property type="project" value="InterPro"/>
</dbReference>
<dbReference type="SUPFAM" id="SSF51905">
    <property type="entry name" value="FAD/NAD(P)-binding domain"/>
    <property type="match status" value="1"/>
</dbReference>
<evidence type="ECO:0008006" key="3">
    <source>
        <dbReference type="Google" id="ProtNLM"/>
    </source>
</evidence>
<dbReference type="AlphaFoldDB" id="A0A2M7G2V1"/>
<dbReference type="Proteomes" id="UP000231019">
    <property type="component" value="Unassembled WGS sequence"/>
</dbReference>
<dbReference type="Gene3D" id="3.50.50.60">
    <property type="entry name" value="FAD/NAD(P)-binding domain"/>
    <property type="match status" value="1"/>
</dbReference>
<dbReference type="InterPro" id="IPR050407">
    <property type="entry name" value="Geranylgeranyl_reductase"/>
</dbReference>
<name>A0A2M7G2V1_9BACT</name>
<dbReference type="InterPro" id="IPR006905">
    <property type="entry name" value="Flavin_halogenase"/>
</dbReference>
<dbReference type="PANTHER" id="PTHR42685">
    <property type="entry name" value="GERANYLGERANYL DIPHOSPHATE REDUCTASE"/>
    <property type="match status" value="1"/>
</dbReference>